<dbReference type="EMBL" id="WTYV01000005">
    <property type="protein sequence ID" value="MXO72436.1"/>
    <property type="molecule type" value="Genomic_DNA"/>
</dbReference>
<evidence type="ECO:0000259" key="1">
    <source>
        <dbReference type="Pfam" id="PF13460"/>
    </source>
</evidence>
<evidence type="ECO:0000313" key="3">
    <source>
        <dbReference type="Proteomes" id="UP000466966"/>
    </source>
</evidence>
<dbReference type="Gene3D" id="3.40.50.720">
    <property type="entry name" value="NAD(P)-binding Rossmann-like Domain"/>
    <property type="match status" value="1"/>
</dbReference>
<dbReference type="OrthoDB" id="7352421at2"/>
<dbReference type="InterPro" id="IPR051606">
    <property type="entry name" value="Polyketide_Oxido-like"/>
</dbReference>
<proteinExistence type="predicted"/>
<keyword evidence="3" id="KW-1185">Reference proteome</keyword>
<dbReference type="GO" id="GO:0016646">
    <property type="term" value="F:oxidoreductase activity, acting on the CH-NH group of donors, NAD or NADP as acceptor"/>
    <property type="evidence" value="ECO:0007669"/>
    <property type="project" value="TreeGrafter"/>
</dbReference>
<dbReference type="SUPFAM" id="SSF51735">
    <property type="entry name" value="NAD(P)-binding Rossmann-fold domains"/>
    <property type="match status" value="1"/>
</dbReference>
<dbReference type="Pfam" id="PF13460">
    <property type="entry name" value="NAD_binding_10"/>
    <property type="match status" value="1"/>
</dbReference>
<dbReference type="PANTHER" id="PTHR43355">
    <property type="entry name" value="FLAVIN REDUCTASE (NADPH)"/>
    <property type="match status" value="1"/>
</dbReference>
<dbReference type="Proteomes" id="UP000466966">
    <property type="component" value="Unassembled WGS sequence"/>
</dbReference>
<dbReference type="RefSeq" id="WP_160772374.1">
    <property type="nucleotide sequence ID" value="NZ_WTYV01000005.1"/>
</dbReference>
<dbReference type="InterPro" id="IPR036291">
    <property type="entry name" value="NAD(P)-bd_dom_sf"/>
</dbReference>
<organism evidence="2 3">
    <name type="scientific">Alteraurantiacibacter buctensis</name>
    <dbReference type="NCBI Taxonomy" id="1503981"/>
    <lineage>
        <taxon>Bacteria</taxon>
        <taxon>Pseudomonadati</taxon>
        <taxon>Pseudomonadota</taxon>
        <taxon>Alphaproteobacteria</taxon>
        <taxon>Sphingomonadales</taxon>
        <taxon>Erythrobacteraceae</taxon>
        <taxon>Alteraurantiacibacter</taxon>
    </lineage>
</organism>
<evidence type="ECO:0000313" key="2">
    <source>
        <dbReference type="EMBL" id="MXO72436.1"/>
    </source>
</evidence>
<reference evidence="2 3" key="1">
    <citation type="submission" date="2019-12" db="EMBL/GenBank/DDBJ databases">
        <title>Genomic-based taxomic classification of the family Erythrobacteraceae.</title>
        <authorList>
            <person name="Xu L."/>
        </authorList>
    </citation>
    <scope>NUCLEOTIDE SEQUENCE [LARGE SCALE GENOMIC DNA]</scope>
    <source>
        <strain evidence="2 3">M0322</strain>
    </source>
</reference>
<gene>
    <name evidence="2" type="ORF">GRI99_12435</name>
</gene>
<dbReference type="AlphaFoldDB" id="A0A844YZI8"/>
<feature type="domain" description="NAD(P)-binding" evidence="1">
    <location>
        <begin position="7"/>
        <end position="187"/>
    </location>
</feature>
<comment type="caution">
    <text evidence="2">The sequence shown here is derived from an EMBL/GenBank/DDBJ whole genome shotgun (WGS) entry which is preliminary data.</text>
</comment>
<dbReference type="PANTHER" id="PTHR43355:SF2">
    <property type="entry name" value="FLAVIN REDUCTASE (NADPH)"/>
    <property type="match status" value="1"/>
</dbReference>
<dbReference type="InterPro" id="IPR016040">
    <property type="entry name" value="NAD(P)-bd_dom"/>
</dbReference>
<sequence length="202" mass="21692">MKVAVLGASGRAGKEIVKELSARGHTVTAVARKPEAVADLPGVTAVGADAETPAAIAKSVAGHDVVVSALPFTVTADKVVAAMHEAGVERLLVTGGAASLKDENDVRYIDRDDFPEIWRKGAQGGIDFFYALKEDPTLDWVFFSPAFNFVEGPRTGRFRLGKEHLIKDASGDSRISFADYAIAMVDEVENKAHSRERFTIGY</sequence>
<protein>
    <submittedName>
        <fullName evidence="2">NAD(P)H-binding protein</fullName>
    </submittedName>
</protein>
<accession>A0A844YZI8</accession>
<name>A0A844YZI8_9SPHN</name>